<evidence type="ECO:0000259" key="1">
    <source>
        <dbReference type="Pfam" id="PF10106"/>
    </source>
</evidence>
<feature type="domain" description="DUF2345" evidence="1">
    <location>
        <begin position="80"/>
        <end position="226"/>
    </location>
</feature>
<dbReference type="RefSeq" id="WP_036562109.1">
    <property type="nucleotide sequence ID" value="NZ_AWGA01000009.1"/>
</dbReference>
<dbReference type="InterPro" id="IPR028244">
    <property type="entry name" value="T6SS_Rhs_Vgr_dom"/>
</dbReference>
<protein>
    <submittedName>
        <fullName evidence="3">DUF2345 domain-containing protein</fullName>
    </submittedName>
</protein>
<organism evidence="3 4">
    <name type="scientific">Candidatus Schmidhempelia bombi str. Bimp</name>
    <dbReference type="NCBI Taxonomy" id="1387197"/>
    <lineage>
        <taxon>Bacteria</taxon>
        <taxon>Pseudomonadati</taxon>
        <taxon>Pseudomonadota</taxon>
        <taxon>Gammaproteobacteria</taxon>
        <taxon>Orbales</taxon>
        <taxon>Orbaceae</taxon>
        <taxon>Candidatus Schmidhempelia</taxon>
    </lineage>
</organism>
<dbReference type="EMBL" id="AWGA01000009">
    <property type="protein sequence ID" value="TEA28098.1"/>
    <property type="molecule type" value="Genomic_DNA"/>
</dbReference>
<proteinExistence type="predicted"/>
<reference evidence="3 4" key="1">
    <citation type="journal article" date="2014" name="Appl. Environ. Microbiol.">
        <title>Genomic features of a bumble bee symbiont reflect its host environment.</title>
        <authorList>
            <person name="Martinson V.G."/>
            <person name="Magoc T."/>
            <person name="Koch H."/>
            <person name="Salzberg S.L."/>
            <person name="Moran N.A."/>
        </authorList>
    </citation>
    <scope>NUCLEOTIDE SEQUENCE [LARGE SCALE GENOMIC DNA]</scope>
    <source>
        <strain evidence="3 4">Bimp</strain>
    </source>
</reference>
<accession>A0AB94IF10</accession>
<dbReference type="AlphaFoldDB" id="A0AB94IF10"/>
<name>A0AB94IF10_9GAMM</name>
<evidence type="ECO:0000259" key="2">
    <source>
        <dbReference type="Pfam" id="PF13296"/>
    </source>
</evidence>
<comment type="caution">
    <text evidence="3">The sequence shown here is derived from an EMBL/GenBank/DDBJ whole genome shotgun (WGS) entry which is preliminary data.</text>
</comment>
<dbReference type="InterPro" id="IPR018769">
    <property type="entry name" value="VgrG2_DUF2345"/>
</dbReference>
<sequence length="249" mass="26328">KEQRGEGFELRTDDWGAIAANKGLYLTTQSEPKAQGKQLDMQAAITQLENALSIAKALHTAAVQSQAHLADTDSQNQLNANLTELAASGILAYAQEGIALTSPENIQLSTSNSITLTAENQTDISALKTISVSSGEAIGLFAHKQGMKLFANQGDIELQAQNANLNIAAKQDIKVDSVDGNITLTADKEITLVCGGSYIKISSEGIELGTAGNLKFKSAVLQKMGPVNKSKTIQLNTSELNVKRCAEIG</sequence>
<gene>
    <name evidence="3" type="ORF">O970_00610</name>
</gene>
<evidence type="ECO:0000313" key="3">
    <source>
        <dbReference type="EMBL" id="TEA28098.1"/>
    </source>
</evidence>
<dbReference type="Proteomes" id="UP000506160">
    <property type="component" value="Unassembled WGS sequence"/>
</dbReference>
<dbReference type="Pfam" id="PF10106">
    <property type="entry name" value="DUF2345"/>
    <property type="match status" value="1"/>
</dbReference>
<evidence type="ECO:0000313" key="4">
    <source>
        <dbReference type="Proteomes" id="UP000506160"/>
    </source>
</evidence>
<feature type="non-terminal residue" evidence="3">
    <location>
        <position position="1"/>
    </location>
</feature>
<feature type="domain" description="Putative type VI secretion system Rhs element associated Vgr" evidence="2">
    <location>
        <begin position="2"/>
        <end position="62"/>
    </location>
</feature>
<keyword evidence="4" id="KW-1185">Reference proteome</keyword>
<dbReference type="Pfam" id="PF13296">
    <property type="entry name" value="T6SS_Vgr"/>
    <property type="match status" value="1"/>
</dbReference>